<protein>
    <submittedName>
        <fullName evidence="2">Uncharacterized protein</fullName>
    </submittedName>
</protein>
<comment type="caution">
    <text evidence="2">The sequence shown here is derived from an EMBL/GenBank/DDBJ whole genome shotgun (WGS) entry which is preliminary data.</text>
</comment>
<organism evidence="2 3">
    <name type="scientific">Scophthalmus maximus</name>
    <name type="common">Turbot</name>
    <name type="synonym">Psetta maxima</name>
    <dbReference type="NCBI Taxonomy" id="52904"/>
    <lineage>
        <taxon>Eukaryota</taxon>
        <taxon>Metazoa</taxon>
        <taxon>Chordata</taxon>
        <taxon>Craniata</taxon>
        <taxon>Vertebrata</taxon>
        <taxon>Euteleostomi</taxon>
        <taxon>Actinopterygii</taxon>
        <taxon>Neopterygii</taxon>
        <taxon>Teleostei</taxon>
        <taxon>Neoteleostei</taxon>
        <taxon>Acanthomorphata</taxon>
        <taxon>Carangaria</taxon>
        <taxon>Pleuronectiformes</taxon>
        <taxon>Pleuronectoidei</taxon>
        <taxon>Scophthalmidae</taxon>
        <taxon>Scophthalmus</taxon>
    </lineage>
</organism>
<evidence type="ECO:0000313" key="3">
    <source>
        <dbReference type="Proteomes" id="UP000438429"/>
    </source>
</evidence>
<proteinExistence type="predicted"/>
<reference evidence="2 3" key="1">
    <citation type="submission" date="2019-06" db="EMBL/GenBank/DDBJ databases">
        <title>Draft genomes of female and male turbot (Scophthalmus maximus).</title>
        <authorList>
            <person name="Xu H."/>
            <person name="Xu X.-W."/>
            <person name="Shao C."/>
            <person name="Chen S."/>
        </authorList>
    </citation>
    <scope>NUCLEOTIDE SEQUENCE [LARGE SCALE GENOMIC DNA]</scope>
    <source>
        <strain evidence="2">Ysfricsl-2016a</strain>
        <tissue evidence="2">Blood</tissue>
    </source>
</reference>
<dbReference type="Proteomes" id="UP000438429">
    <property type="component" value="Unassembled WGS sequence"/>
</dbReference>
<dbReference type="EMBL" id="VEVO01000002">
    <property type="protein sequence ID" value="KAF0045258.1"/>
    <property type="molecule type" value="Genomic_DNA"/>
</dbReference>
<accession>A0A6A4TLD2</accession>
<dbReference type="AlphaFoldDB" id="A0A6A4TLD2"/>
<gene>
    <name evidence="2" type="ORF">F2P81_001787</name>
</gene>
<evidence type="ECO:0000256" key="1">
    <source>
        <dbReference type="SAM" id="MobiDB-lite"/>
    </source>
</evidence>
<evidence type="ECO:0000313" key="2">
    <source>
        <dbReference type="EMBL" id="KAF0045258.1"/>
    </source>
</evidence>
<feature type="region of interest" description="Disordered" evidence="1">
    <location>
        <begin position="1"/>
        <end position="50"/>
    </location>
</feature>
<feature type="compositionally biased region" description="Polar residues" evidence="1">
    <location>
        <begin position="1"/>
        <end position="13"/>
    </location>
</feature>
<name>A0A6A4TLD2_SCOMX</name>
<sequence length="153" mass="16915">MPSSLSDTTTSKTWPRRKACRDPVTPVTQRRRQLTRGAGELPTSADTPATVRVSHLHRAEHLTQNRQEARLLKPRDQFVDESASLTDLVTCRGSVTDSMATLLDSIGDLNKSVLSSDNKAVYGMVDKSCHNHSGLLLCVARKREENASMLMLL</sequence>